<dbReference type="InterPro" id="IPR008333">
    <property type="entry name" value="Cbr1-like_FAD-bd_dom"/>
</dbReference>
<dbReference type="InterPro" id="IPR017938">
    <property type="entry name" value="Riboflavin_synthase-like_b-brl"/>
</dbReference>
<proteinExistence type="predicted"/>
<sequence length="496" mass="55300">MARLVTLSRAAKLAGVSRGNLQKYIRDGAIQSFEGMVRLEDIARHFPALNARPNDILETLQLIMDNAAIKARNRTPSMPPDMETLVARVGILSDELVESKLEISIFYNIIDKLKSRLKQFAANHPDSTADMRKLQGWLLSEVETIADKKFEQYPLVATDTILRIVAAQVRLDPSGHEFLVEGSDSILEAGLSSGLALNYGCSNGNCGKCKARIISGKVKKIRHHDYVLTEKDKLQGYILCCSNTAVTDLVLQAEEAGNENDIPQQSITAWVRKITPLNDSIATLNIKTPRTQRLRFLAGQTVSLEIAGIGSKIFHIASCPCDDMNLQIHFNRQANDAFSQYLAKDLKPNDTLNVEGPAGHFVLHEDEPNPIIYIAFNSGFAPIKSLIEHALTLDVTEHIQLYWLVPEHDDLYMHNHCRSWADAFEYLDYFPLCYATNDPVKTCIDELNKNNSTTGAITNHHIYIAGSDEEITQTKNALLKQGIAEKSIFTELVQSI</sequence>
<dbReference type="InterPro" id="IPR036010">
    <property type="entry name" value="2Fe-2S_ferredoxin-like_sf"/>
</dbReference>
<dbReference type="InterPro" id="IPR012675">
    <property type="entry name" value="Beta-grasp_dom_sf"/>
</dbReference>
<dbReference type="SUPFAM" id="SSF63380">
    <property type="entry name" value="Riboflavin synthase domain-like"/>
    <property type="match status" value="1"/>
</dbReference>
<dbReference type="InterPro" id="IPR039261">
    <property type="entry name" value="FNR_nucleotide-bd"/>
</dbReference>
<gene>
    <name evidence="3" type="ORF">MNBD_GAMMA21-2852</name>
</gene>
<reference evidence="3" key="1">
    <citation type="submission" date="2018-06" db="EMBL/GenBank/DDBJ databases">
        <authorList>
            <person name="Zhirakovskaya E."/>
        </authorList>
    </citation>
    <scope>NUCLEOTIDE SEQUENCE</scope>
</reference>
<dbReference type="InterPro" id="IPR017927">
    <property type="entry name" value="FAD-bd_FR_type"/>
</dbReference>
<dbReference type="InterPro" id="IPR001041">
    <property type="entry name" value="2Fe-2S_ferredoxin-type"/>
</dbReference>
<dbReference type="PROSITE" id="PS51384">
    <property type="entry name" value="FAD_FR"/>
    <property type="match status" value="1"/>
</dbReference>
<evidence type="ECO:0000259" key="1">
    <source>
        <dbReference type="PROSITE" id="PS51085"/>
    </source>
</evidence>
<dbReference type="PANTHER" id="PTHR47354">
    <property type="entry name" value="NADH OXIDOREDUCTASE HCR"/>
    <property type="match status" value="1"/>
</dbReference>
<dbReference type="Gene3D" id="3.10.20.30">
    <property type="match status" value="1"/>
</dbReference>
<dbReference type="Pfam" id="PF00111">
    <property type="entry name" value="Fer2"/>
    <property type="match status" value="1"/>
</dbReference>
<feature type="domain" description="2Fe-2S ferredoxin-type" evidence="1">
    <location>
        <begin position="167"/>
        <end position="257"/>
    </location>
</feature>
<dbReference type="GO" id="GO:0016491">
    <property type="term" value="F:oxidoreductase activity"/>
    <property type="evidence" value="ECO:0007669"/>
    <property type="project" value="InterPro"/>
</dbReference>
<dbReference type="SUPFAM" id="SSF52343">
    <property type="entry name" value="Ferredoxin reductase-like, C-terminal NADP-linked domain"/>
    <property type="match status" value="1"/>
</dbReference>
<dbReference type="PANTHER" id="PTHR47354:SF5">
    <property type="entry name" value="PROTEIN RFBI"/>
    <property type="match status" value="1"/>
</dbReference>
<dbReference type="CDD" id="cd00207">
    <property type="entry name" value="fer2"/>
    <property type="match status" value="1"/>
</dbReference>
<dbReference type="Gene3D" id="2.40.30.10">
    <property type="entry name" value="Translation factors"/>
    <property type="match status" value="1"/>
</dbReference>
<dbReference type="AlphaFoldDB" id="A0A3B1B1X2"/>
<name>A0A3B1B1X2_9ZZZZ</name>
<dbReference type="PRINTS" id="PR00410">
    <property type="entry name" value="PHEHYDRXLASE"/>
</dbReference>
<dbReference type="Gene3D" id="3.40.50.80">
    <property type="entry name" value="Nucleotide-binding domain of ferredoxin-NADP reductase (FNR) module"/>
    <property type="match status" value="1"/>
</dbReference>
<dbReference type="InterPro" id="IPR050415">
    <property type="entry name" value="MRET"/>
</dbReference>
<dbReference type="Pfam" id="PF00970">
    <property type="entry name" value="FAD_binding_6"/>
    <property type="match status" value="1"/>
</dbReference>
<evidence type="ECO:0000313" key="3">
    <source>
        <dbReference type="EMBL" id="VAW99066.1"/>
    </source>
</evidence>
<evidence type="ECO:0000259" key="2">
    <source>
        <dbReference type="PROSITE" id="PS51384"/>
    </source>
</evidence>
<organism evidence="3">
    <name type="scientific">hydrothermal vent metagenome</name>
    <dbReference type="NCBI Taxonomy" id="652676"/>
    <lineage>
        <taxon>unclassified sequences</taxon>
        <taxon>metagenomes</taxon>
        <taxon>ecological metagenomes</taxon>
    </lineage>
</organism>
<accession>A0A3B1B1X2</accession>
<feature type="domain" description="FAD-binding FR-type" evidence="2">
    <location>
        <begin position="264"/>
        <end position="364"/>
    </location>
</feature>
<dbReference type="GO" id="GO:0051536">
    <property type="term" value="F:iron-sulfur cluster binding"/>
    <property type="evidence" value="ECO:0007669"/>
    <property type="project" value="InterPro"/>
</dbReference>
<dbReference type="EMBL" id="UOFR01000064">
    <property type="protein sequence ID" value="VAW99066.1"/>
    <property type="molecule type" value="Genomic_DNA"/>
</dbReference>
<protein>
    <submittedName>
        <fullName evidence="3">2-polyprenylphenol hydroxylase and related flavodoxin oxidoreductases / CDP-6-deoxy-delta-3,4-glucoseen reductase-like</fullName>
    </submittedName>
</protein>
<dbReference type="SUPFAM" id="SSF54292">
    <property type="entry name" value="2Fe-2S ferredoxin-like"/>
    <property type="match status" value="1"/>
</dbReference>
<dbReference type="PROSITE" id="PS51085">
    <property type="entry name" value="2FE2S_FER_2"/>
    <property type="match status" value="1"/>
</dbReference>